<evidence type="ECO:0000259" key="2">
    <source>
        <dbReference type="Pfam" id="PF10412"/>
    </source>
</evidence>
<dbReference type="Pfam" id="PF10412">
    <property type="entry name" value="TrwB_AAD_bind"/>
    <property type="match status" value="1"/>
</dbReference>
<dbReference type="SUPFAM" id="SSF52540">
    <property type="entry name" value="P-loop containing nucleoside triphosphate hydrolases"/>
    <property type="match status" value="1"/>
</dbReference>
<dbReference type="eggNOG" id="COG0433">
    <property type="taxonomic scope" value="Bacteria"/>
</dbReference>
<reference evidence="3 4" key="2">
    <citation type="submission" date="2011-10" db="EMBL/GenBank/DDBJ databases">
        <title>The Genome Sequence of Actinomyces viscosus C505.</title>
        <authorList>
            <consortium name="The Broad Institute Genome Sequencing Platform"/>
            <consortium name="The Broad Institute Genome Sequencing Center for Infectious Disease"/>
            <person name="Earl A."/>
            <person name="Ward D."/>
            <person name="Feldgarden M."/>
            <person name="Gevers D."/>
            <person name="Sibley C.D."/>
            <person name="Field T.R."/>
            <person name="Grinwis M."/>
            <person name="Eshaghurshan C.S."/>
            <person name="Surette M.G."/>
            <person name="Young S.K."/>
            <person name="Zeng Q."/>
            <person name="Gargeya S."/>
            <person name="Fitzgerald M."/>
            <person name="Haas B."/>
            <person name="Abouelleil A."/>
            <person name="Alvarado L."/>
            <person name="Arachchi H.M."/>
            <person name="Berlin A."/>
            <person name="Brown A."/>
            <person name="Chapman S.B."/>
            <person name="Chen Z."/>
            <person name="Dunbar C."/>
            <person name="Freedman E."/>
            <person name="Gearin G."/>
            <person name="Goldberg J."/>
            <person name="Griggs A."/>
            <person name="Gujja S."/>
            <person name="Heiman D."/>
            <person name="Howarth C."/>
            <person name="Larson L."/>
            <person name="Lui A."/>
            <person name="MacDonald P.J.P."/>
            <person name="Montmayeur A."/>
            <person name="Murphy C."/>
            <person name="Neiman D."/>
            <person name="Pearson M."/>
            <person name="Priest M."/>
            <person name="Roberts A."/>
            <person name="Saif S."/>
            <person name="Shea T."/>
            <person name="Shenoy N."/>
            <person name="Sisk P."/>
            <person name="Stolte C."/>
            <person name="Sykes S."/>
            <person name="Wortman J."/>
            <person name="Nusbaum C."/>
            <person name="Birren B."/>
        </authorList>
    </citation>
    <scope>NUCLEOTIDE SEQUENCE [LARGE SCALE GENOMIC DNA]</scope>
    <source>
        <strain evidence="3 4">C505</strain>
    </source>
</reference>
<evidence type="ECO:0000256" key="1">
    <source>
        <dbReference type="SAM" id="MobiDB-lite"/>
    </source>
</evidence>
<name>F2UXZ7_ACTVI</name>
<organism evidence="3 4">
    <name type="scientific">Actinomyces viscosus C505</name>
    <dbReference type="NCBI Taxonomy" id="562973"/>
    <lineage>
        <taxon>Bacteria</taxon>
        <taxon>Bacillati</taxon>
        <taxon>Actinomycetota</taxon>
        <taxon>Actinomycetes</taxon>
        <taxon>Actinomycetales</taxon>
        <taxon>Actinomycetaceae</taxon>
        <taxon>Actinomyces</taxon>
    </lineage>
</organism>
<dbReference type="PANTHER" id="PTHR30121">
    <property type="entry name" value="UNCHARACTERIZED PROTEIN YJGR-RELATED"/>
    <property type="match status" value="1"/>
</dbReference>
<dbReference type="EMBL" id="ACRE02000050">
    <property type="protein sequence ID" value="EGE38098.1"/>
    <property type="molecule type" value="Genomic_DNA"/>
</dbReference>
<feature type="region of interest" description="Disordered" evidence="1">
    <location>
        <begin position="685"/>
        <end position="712"/>
    </location>
</feature>
<dbReference type="InterPro" id="IPR019476">
    <property type="entry name" value="T4SS_TraD_DNA-bd"/>
</dbReference>
<gene>
    <name evidence="3" type="ORF">HMPREF0059_00951</name>
</gene>
<evidence type="ECO:0000313" key="3">
    <source>
        <dbReference type="EMBL" id="EGE38098.1"/>
    </source>
</evidence>
<dbReference type="Proteomes" id="UP000004668">
    <property type="component" value="Unassembled WGS sequence"/>
</dbReference>
<dbReference type="HOGENOM" id="CLU_013918_1_0_11"/>
<proteinExistence type="predicted"/>
<protein>
    <recommendedName>
        <fullName evidence="2">Type IV secretion system coupling protein TraD DNA-binding domain-containing protein</fullName>
    </recommendedName>
</protein>
<dbReference type="CDD" id="cd01127">
    <property type="entry name" value="TrwB_TraG_TraD_VirD4"/>
    <property type="match status" value="1"/>
</dbReference>
<feature type="domain" description="Type IV secretion system coupling protein TraD DNA-binding" evidence="2">
    <location>
        <begin position="296"/>
        <end position="614"/>
    </location>
</feature>
<dbReference type="PANTHER" id="PTHR30121:SF6">
    <property type="entry name" value="SLR6007 PROTEIN"/>
    <property type="match status" value="1"/>
</dbReference>
<reference evidence="4" key="1">
    <citation type="submission" date="2010-02" db="EMBL/GenBank/DDBJ databases">
        <title>The Genome Sequence of Prevotella oris strain C735.</title>
        <authorList>
            <consortium name="The Broad Institute Genome Sequencing Platform"/>
            <person name="Ward D."/>
            <person name="Feldgarden M."/>
            <person name="Earl A."/>
            <person name="Young S.K."/>
            <person name="Zeng Q."/>
            <person name="Koehrsen M."/>
            <person name="Alvarado L."/>
            <person name="Berlin A."/>
            <person name="Bochicchio J."/>
            <person name="Borenstein D."/>
            <person name="Chapman S.B."/>
            <person name="Chen Z."/>
            <person name="Engels R."/>
            <person name="Freedman E."/>
            <person name="Gellesch M."/>
            <person name="Goldberg J."/>
            <person name="Griggs A."/>
            <person name="Gujja S."/>
            <person name="Heilman E."/>
            <person name="Heiman D."/>
            <person name="Hepburn T."/>
            <person name="Howarth C."/>
            <person name="Jen D."/>
            <person name="Larson L."/>
            <person name="Mehta T."/>
            <person name="Park D."/>
            <person name="Pearson M."/>
            <person name="Roberts A."/>
            <person name="Saif S."/>
            <person name="Shea T."/>
            <person name="Shenoy N."/>
            <person name="Sisk P."/>
            <person name="Stolte C."/>
            <person name="Sykes S."/>
            <person name="Thomson T."/>
            <person name="Walk T."/>
            <person name="White J."/>
            <person name="Yandava C."/>
            <person name="Sibley C.D."/>
            <person name="Field T.R."/>
            <person name="Grinwis M."/>
            <person name="Eshaghurshan C.S."/>
            <person name="Surette M.G."/>
            <person name="Haas B."/>
            <person name="Nusbaum C."/>
            <person name="Birren B."/>
        </authorList>
    </citation>
    <scope>NUCLEOTIDE SEQUENCE [LARGE SCALE GENOMIC DNA]</scope>
    <source>
        <strain evidence="4">C505</strain>
    </source>
</reference>
<dbReference type="AlphaFoldDB" id="F2UXZ7"/>
<accession>F2UXZ7</accession>
<dbReference type="InterPro" id="IPR051162">
    <property type="entry name" value="T4SS_component"/>
</dbReference>
<dbReference type="RefSeq" id="WP_003787959.1">
    <property type="nucleotide sequence ID" value="NZ_KI391969.1"/>
</dbReference>
<comment type="caution">
    <text evidence="3">The sequence shown here is derived from an EMBL/GenBank/DDBJ whole genome shotgun (WGS) entry which is preliminary data.</text>
</comment>
<feature type="compositionally biased region" description="Low complexity" evidence="1">
    <location>
        <begin position="685"/>
        <end position="701"/>
    </location>
</feature>
<dbReference type="InterPro" id="IPR027417">
    <property type="entry name" value="P-loop_NTPase"/>
</dbReference>
<dbReference type="Gene3D" id="3.40.50.300">
    <property type="entry name" value="P-loop containing nucleotide triphosphate hydrolases"/>
    <property type="match status" value="2"/>
</dbReference>
<sequence>MTGHRRWQWQELAWDSPISPALATTALERLTTATELGPLVLELRADVSGAHWVVGTQIGRPGLAGLLSNHLPARLHRPEQPRLPMTRAVRVMVRGRQVSHLPERVTAAVRALYAALSSLTGSQQVVLQLLVGRRLSPASLAETPPPSLWRQLLVGYDAAQSSARASKPADEQHGAAVCLRLGYRGPSAEAHQRFAQLLGALRLVETAQSSIRLVAEATDKIDEARRPWCWPLRLRSGRLAALTGWPIGEAPLPLLGSLHPRRLPPSTPLLERRRVVGMTSAPGQAQPVGIAIVDAAYHTHLLGPTGAGKSTVMLALALADAAQGRGLLLIDPKGDLATDFLARLPEQRQRDVVVIDPSNPAPVGLNPLAGPPQLAPVTAEAMLSTFEALFREHWGIRTADVLSAALLTLARLPQATLLWLPPLLTDPAFRQWVLAQVPDDPLGTGAFWAAYNAKKPEAQATEIAPVLNKLRQLILRPYLRAVLGQTQPRFDLAELFTQRRIVVVNLNRGLLGAGAARLLGTLLVSRLWTLLLARQSLPPEQRHIVSIFIDEAHEFIGGLPHDLSDALAQARSLGGAFHLAHQYRAQLSPAMMQAIESNARNKLYFGLSSTDAAAAARLAPELEAVDFQLLPAFHAYAQLMQRGQRSDWLSLTTQPAAAQRRDPATLYAASHARYGVPAEQTEQALLALTSSTSTSAPTSATDNDSPIGRRQR</sequence>
<evidence type="ECO:0000313" key="4">
    <source>
        <dbReference type="Proteomes" id="UP000004668"/>
    </source>
</evidence>